<reference evidence="1 2" key="1">
    <citation type="submission" date="2016-10" db="EMBL/GenBank/DDBJ databases">
        <authorList>
            <person name="de Groot N.N."/>
        </authorList>
    </citation>
    <scope>NUCLEOTIDE SEQUENCE [LARGE SCALE GENOMIC DNA]</scope>
    <source>
        <strain evidence="1 2">DSM 46701</strain>
    </source>
</reference>
<evidence type="ECO:0000313" key="1">
    <source>
        <dbReference type="EMBL" id="SEM72807.1"/>
    </source>
</evidence>
<gene>
    <name evidence="1" type="ORF">SAMN05444955_101291</name>
</gene>
<dbReference type="AlphaFoldDB" id="A0A1H8ATH9"/>
<dbReference type="Proteomes" id="UP000199695">
    <property type="component" value="Unassembled WGS sequence"/>
</dbReference>
<protein>
    <submittedName>
        <fullName evidence="1">Uncharacterized protein</fullName>
    </submittedName>
</protein>
<dbReference type="STRING" id="1173111.SAMN05444955_101291"/>
<name>A0A1H8ATH9_9BACL</name>
<proteinExistence type="predicted"/>
<accession>A0A1H8ATH9</accession>
<sequence length="39" mass="4538">MGIGGKREPVDTISRHFYAPEYISEYLDMVCPRIIPVKR</sequence>
<dbReference type="EMBL" id="FOCQ01000001">
    <property type="protein sequence ID" value="SEM72807.1"/>
    <property type="molecule type" value="Genomic_DNA"/>
</dbReference>
<keyword evidence="2" id="KW-1185">Reference proteome</keyword>
<organism evidence="1 2">
    <name type="scientific">Lihuaxuella thermophila</name>
    <dbReference type="NCBI Taxonomy" id="1173111"/>
    <lineage>
        <taxon>Bacteria</taxon>
        <taxon>Bacillati</taxon>
        <taxon>Bacillota</taxon>
        <taxon>Bacilli</taxon>
        <taxon>Bacillales</taxon>
        <taxon>Thermoactinomycetaceae</taxon>
        <taxon>Lihuaxuella</taxon>
    </lineage>
</organism>
<evidence type="ECO:0000313" key="2">
    <source>
        <dbReference type="Proteomes" id="UP000199695"/>
    </source>
</evidence>